<accession>A0A383EU71</accession>
<reference evidence="1" key="1">
    <citation type="submission" date="2018-05" db="EMBL/GenBank/DDBJ databases">
        <authorList>
            <person name="Lanie J.A."/>
            <person name="Ng W.-L."/>
            <person name="Kazmierczak K.M."/>
            <person name="Andrzejewski T.M."/>
            <person name="Davidsen T.M."/>
            <person name="Wayne K.J."/>
            <person name="Tettelin H."/>
            <person name="Glass J.I."/>
            <person name="Rusch D."/>
            <person name="Podicherti R."/>
            <person name="Tsui H.-C.T."/>
            <person name="Winkler M.E."/>
        </authorList>
    </citation>
    <scope>NUCLEOTIDE SEQUENCE</scope>
</reference>
<dbReference type="EMBL" id="UINC01228830">
    <property type="protein sequence ID" value="SVE60311.1"/>
    <property type="molecule type" value="Genomic_DNA"/>
</dbReference>
<proteinExistence type="predicted"/>
<gene>
    <name evidence="1" type="ORF">METZ01_LOCUS513165</name>
</gene>
<evidence type="ECO:0000313" key="1">
    <source>
        <dbReference type="EMBL" id="SVE60311.1"/>
    </source>
</evidence>
<protein>
    <submittedName>
        <fullName evidence="1">Uncharacterized protein</fullName>
    </submittedName>
</protein>
<dbReference type="AlphaFoldDB" id="A0A383EU71"/>
<organism evidence="1">
    <name type="scientific">marine metagenome</name>
    <dbReference type="NCBI Taxonomy" id="408172"/>
    <lineage>
        <taxon>unclassified sequences</taxon>
        <taxon>metagenomes</taxon>
        <taxon>ecological metagenomes</taxon>
    </lineage>
</organism>
<name>A0A383EU71_9ZZZZ</name>
<feature type="non-terminal residue" evidence="1">
    <location>
        <position position="1"/>
    </location>
</feature>
<sequence length="23" mass="2663">LSLLQTLLAVLLEKLFMWMLVST</sequence>